<comment type="caution">
    <text evidence="2">The sequence shown here is derived from an EMBL/GenBank/DDBJ whole genome shotgun (WGS) entry which is preliminary data.</text>
</comment>
<gene>
    <name evidence="2" type="ORF">FA13DRAFT_1794721</name>
</gene>
<keyword evidence="1" id="KW-0732">Signal</keyword>
<dbReference type="AlphaFoldDB" id="A0A4Y7T0V9"/>
<evidence type="ECO:0000313" key="2">
    <source>
        <dbReference type="EMBL" id="TEB27568.1"/>
    </source>
</evidence>
<organism evidence="2 3">
    <name type="scientific">Coprinellus micaceus</name>
    <name type="common">Glistening ink-cap mushroom</name>
    <name type="synonym">Coprinus micaceus</name>
    <dbReference type="NCBI Taxonomy" id="71717"/>
    <lineage>
        <taxon>Eukaryota</taxon>
        <taxon>Fungi</taxon>
        <taxon>Dikarya</taxon>
        <taxon>Basidiomycota</taxon>
        <taxon>Agaricomycotina</taxon>
        <taxon>Agaricomycetes</taxon>
        <taxon>Agaricomycetidae</taxon>
        <taxon>Agaricales</taxon>
        <taxon>Agaricineae</taxon>
        <taxon>Psathyrellaceae</taxon>
        <taxon>Coprinellus</taxon>
    </lineage>
</organism>
<accession>A0A4Y7T0V9</accession>
<reference evidence="2 3" key="1">
    <citation type="journal article" date="2019" name="Nat. Ecol. Evol.">
        <title>Megaphylogeny resolves global patterns of mushroom evolution.</title>
        <authorList>
            <person name="Varga T."/>
            <person name="Krizsan K."/>
            <person name="Foldi C."/>
            <person name="Dima B."/>
            <person name="Sanchez-Garcia M."/>
            <person name="Sanchez-Ramirez S."/>
            <person name="Szollosi G.J."/>
            <person name="Szarkandi J.G."/>
            <person name="Papp V."/>
            <person name="Albert L."/>
            <person name="Andreopoulos W."/>
            <person name="Angelini C."/>
            <person name="Antonin V."/>
            <person name="Barry K.W."/>
            <person name="Bougher N.L."/>
            <person name="Buchanan P."/>
            <person name="Buyck B."/>
            <person name="Bense V."/>
            <person name="Catcheside P."/>
            <person name="Chovatia M."/>
            <person name="Cooper J."/>
            <person name="Damon W."/>
            <person name="Desjardin D."/>
            <person name="Finy P."/>
            <person name="Geml J."/>
            <person name="Haridas S."/>
            <person name="Hughes K."/>
            <person name="Justo A."/>
            <person name="Karasinski D."/>
            <person name="Kautmanova I."/>
            <person name="Kiss B."/>
            <person name="Kocsube S."/>
            <person name="Kotiranta H."/>
            <person name="LaButti K.M."/>
            <person name="Lechner B.E."/>
            <person name="Liimatainen K."/>
            <person name="Lipzen A."/>
            <person name="Lukacs Z."/>
            <person name="Mihaltcheva S."/>
            <person name="Morgado L.N."/>
            <person name="Niskanen T."/>
            <person name="Noordeloos M.E."/>
            <person name="Ohm R.A."/>
            <person name="Ortiz-Santana B."/>
            <person name="Ovrebo C."/>
            <person name="Racz N."/>
            <person name="Riley R."/>
            <person name="Savchenko A."/>
            <person name="Shiryaev A."/>
            <person name="Soop K."/>
            <person name="Spirin V."/>
            <person name="Szebenyi C."/>
            <person name="Tomsovsky M."/>
            <person name="Tulloss R.E."/>
            <person name="Uehling J."/>
            <person name="Grigoriev I.V."/>
            <person name="Vagvolgyi C."/>
            <person name="Papp T."/>
            <person name="Martin F.M."/>
            <person name="Miettinen O."/>
            <person name="Hibbett D.S."/>
            <person name="Nagy L.G."/>
        </authorList>
    </citation>
    <scope>NUCLEOTIDE SEQUENCE [LARGE SCALE GENOMIC DNA]</scope>
    <source>
        <strain evidence="2 3">FP101781</strain>
    </source>
</reference>
<keyword evidence="3" id="KW-1185">Reference proteome</keyword>
<proteinExistence type="predicted"/>
<sequence>MASTLDACLFWSLRLLGVPATPDSPTRVTEWALGEQMRLYSLVTRFYWNVLCTPANLFHTSVAKVAMLDVLVALWITSIDGEVPLYSCQENGGDPAGNKGEWVTRLMYEASKIDGPALVRAILDARICDPENFVKRTIQRMVTFTRVHTLKHLPSIKLATVERTNVGYMVSITDTLVTIDDHLCTLFKESKAPSLYIEVRAWPGRWHNAPYTTAIVSWAASTPVSSTSAMRAVITGGAVTLLLDYLCILLSLPVAHRFAADAVWTMMEEYALHTKIIPAMYKHIRASHVALSKPSARRPGSLEDGSDVEIKAVSKRILDLGSFTKHSVKLCDNAKKTAIRAVDDYVSETRPSIPAHLIRRFESFISTFKDTNGTYNGDDESFKVGAYRFKGPPAERKRQMGDFHSRGPTARSNFVIEGSLVYTTPAKALPNYT</sequence>
<dbReference type="EMBL" id="QPFP01000039">
    <property type="protein sequence ID" value="TEB27568.1"/>
    <property type="molecule type" value="Genomic_DNA"/>
</dbReference>
<feature type="signal peptide" evidence="1">
    <location>
        <begin position="1"/>
        <end position="20"/>
    </location>
</feature>
<evidence type="ECO:0000313" key="3">
    <source>
        <dbReference type="Proteomes" id="UP000298030"/>
    </source>
</evidence>
<dbReference type="Proteomes" id="UP000298030">
    <property type="component" value="Unassembled WGS sequence"/>
</dbReference>
<feature type="chain" id="PRO_5021277206" evidence="1">
    <location>
        <begin position="21"/>
        <end position="433"/>
    </location>
</feature>
<evidence type="ECO:0000256" key="1">
    <source>
        <dbReference type="SAM" id="SignalP"/>
    </source>
</evidence>
<protein>
    <submittedName>
        <fullName evidence="2">Uncharacterized protein</fullName>
    </submittedName>
</protein>
<name>A0A4Y7T0V9_COPMI</name>